<reference evidence="2" key="1">
    <citation type="submission" date="2018-05" db="EMBL/GenBank/DDBJ databases">
        <authorList>
            <person name="Lanie J.A."/>
            <person name="Ng W.-L."/>
            <person name="Kazmierczak K.M."/>
            <person name="Andrzejewski T.M."/>
            <person name="Davidsen T.M."/>
            <person name="Wayne K.J."/>
            <person name="Tettelin H."/>
            <person name="Glass J.I."/>
            <person name="Rusch D."/>
            <person name="Podicherti R."/>
            <person name="Tsui H.-C.T."/>
            <person name="Winkler M.E."/>
        </authorList>
    </citation>
    <scope>NUCLEOTIDE SEQUENCE</scope>
</reference>
<evidence type="ECO:0000256" key="1">
    <source>
        <dbReference type="SAM" id="MobiDB-lite"/>
    </source>
</evidence>
<evidence type="ECO:0000313" key="2">
    <source>
        <dbReference type="EMBL" id="SVA54624.1"/>
    </source>
</evidence>
<feature type="region of interest" description="Disordered" evidence="1">
    <location>
        <begin position="78"/>
        <end position="103"/>
    </location>
</feature>
<feature type="compositionally biased region" description="Basic and acidic residues" evidence="1">
    <location>
        <begin position="91"/>
        <end position="103"/>
    </location>
</feature>
<accession>A0A381WQ40</accession>
<name>A0A381WQ40_9ZZZZ</name>
<protein>
    <submittedName>
        <fullName evidence="2">Uncharacterized protein</fullName>
    </submittedName>
</protein>
<dbReference type="AlphaFoldDB" id="A0A381WQ40"/>
<proteinExistence type="predicted"/>
<dbReference type="EMBL" id="UINC01012517">
    <property type="protein sequence ID" value="SVA54624.1"/>
    <property type="molecule type" value="Genomic_DNA"/>
</dbReference>
<gene>
    <name evidence="2" type="ORF">METZ01_LOCUS107478</name>
</gene>
<organism evidence="2">
    <name type="scientific">marine metagenome</name>
    <dbReference type="NCBI Taxonomy" id="408172"/>
    <lineage>
        <taxon>unclassified sequences</taxon>
        <taxon>metagenomes</taxon>
        <taxon>ecological metagenomes</taxon>
    </lineage>
</organism>
<sequence>MNNIQLREQLIAIMDVVAHYLKNEPDVDKFLDETDLFDEWEKALPEAEYPIFVIAVLNNTRRDAIMDTIINAILKKDDHSNHPKKSSFKPEAARSHVGEHPFN</sequence>